<dbReference type="AlphaFoldDB" id="A0A8K1ZWE3"/>
<evidence type="ECO:0000313" key="4">
    <source>
        <dbReference type="Proteomes" id="UP000607397"/>
    </source>
</evidence>
<proteinExistence type="predicted"/>
<dbReference type="Pfam" id="PF11947">
    <property type="entry name" value="DUF3464"/>
    <property type="match status" value="1"/>
</dbReference>
<dbReference type="PANTHER" id="PTHR34575">
    <property type="entry name" value="PROTEIN PAM68, CHLOROPLASTIC"/>
    <property type="match status" value="1"/>
</dbReference>
<evidence type="ECO:0000256" key="1">
    <source>
        <dbReference type="SAM" id="MobiDB-lite"/>
    </source>
</evidence>
<comment type="caution">
    <text evidence="3">The sequence shown here is derived from an EMBL/GenBank/DDBJ whole genome shotgun (WGS) entry which is preliminary data.</text>
</comment>
<dbReference type="InterPro" id="IPR021855">
    <property type="entry name" value="PAM68-like"/>
</dbReference>
<feature type="transmembrane region" description="Helical" evidence="2">
    <location>
        <begin position="110"/>
        <end position="131"/>
    </location>
</feature>
<organism evidence="3 4">
    <name type="scientific">Petrachloros mirabilis ULC683</name>
    <dbReference type="NCBI Taxonomy" id="2781853"/>
    <lineage>
        <taxon>Bacteria</taxon>
        <taxon>Bacillati</taxon>
        <taxon>Cyanobacteriota</taxon>
        <taxon>Cyanophyceae</taxon>
        <taxon>Synechococcales</taxon>
        <taxon>Petrachlorosaceae</taxon>
        <taxon>Petrachloros</taxon>
        <taxon>Petrachloros mirabilis</taxon>
    </lineage>
</organism>
<gene>
    <name evidence="3" type="ORF">GS597_00925</name>
</gene>
<feature type="compositionally biased region" description="Polar residues" evidence="1">
    <location>
        <begin position="46"/>
        <end position="56"/>
    </location>
</feature>
<feature type="region of interest" description="Disordered" evidence="1">
    <location>
        <begin position="1"/>
        <end position="62"/>
    </location>
</feature>
<keyword evidence="2" id="KW-0472">Membrane</keyword>
<dbReference type="RefSeq" id="WP_161823588.1">
    <property type="nucleotide sequence ID" value="NZ_WVIC01000002.1"/>
</dbReference>
<keyword evidence="2" id="KW-0812">Transmembrane</keyword>
<sequence length="165" mass="17671">MAAKSRKPINQSANVKPGFDVAPGSQVKRASSPRLQSLKTGKRSADQSTKGSQAKSKGTDLRGSIPEAVSQRMVKRMMLFCGLPTFLGLATFPLSYLVVSQGWVELPNVAVLLVSMGGFGLGVLGLSYGALSASWDEEVSGSALGWSEFRTNFGRVLESWRESRS</sequence>
<evidence type="ECO:0000256" key="2">
    <source>
        <dbReference type="SAM" id="Phobius"/>
    </source>
</evidence>
<dbReference type="EMBL" id="WVIC01000002">
    <property type="protein sequence ID" value="NCJ05102.1"/>
    <property type="molecule type" value="Genomic_DNA"/>
</dbReference>
<protein>
    <submittedName>
        <fullName evidence="3">DUF3464 family protein</fullName>
    </submittedName>
</protein>
<feature type="transmembrane region" description="Helical" evidence="2">
    <location>
        <begin position="77"/>
        <end position="98"/>
    </location>
</feature>
<reference evidence="3" key="1">
    <citation type="submission" date="2019-12" db="EMBL/GenBank/DDBJ databases">
        <title>High-Quality draft genome sequences of three cyanobacteria isolated from the limestone walls of the Old Cathedral of Coimbra.</title>
        <authorList>
            <person name="Tiago I."/>
            <person name="Soares F."/>
            <person name="Portugal A."/>
        </authorList>
    </citation>
    <scope>NUCLEOTIDE SEQUENCE [LARGE SCALE GENOMIC DNA]</scope>
    <source>
        <strain evidence="3">C</strain>
    </source>
</reference>
<keyword evidence="2" id="KW-1133">Transmembrane helix</keyword>
<evidence type="ECO:0000313" key="3">
    <source>
        <dbReference type="EMBL" id="NCJ05102.1"/>
    </source>
</evidence>
<dbReference type="Proteomes" id="UP000607397">
    <property type="component" value="Unassembled WGS sequence"/>
</dbReference>
<keyword evidence="4" id="KW-1185">Reference proteome</keyword>
<dbReference type="PANTHER" id="PTHR34575:SF1">
    <property type="entry name" value="PROTEIN PAM68, CHLOROPLASTIC"/>
    <property type="match status" value="1"/>
</dbReference>
<accession>A0A8K1ZWE3</accession>
<name>A0A8K1ZWE3_9CYAN</name>